<evidence type="ECO:0000313" key="2">
    <source>
        <dbReference type="Proteomes" id="UP000006028"/>
    </source>
</evidence>
<dbReference type="BioCyc" id="FCF748224-HMP:GTSS-1695-MONOMER"/>
<gene>
    <name evidence="1" type="ORF">HMPREF9436_00372</name>
</gene>
<organism evidence="1 2">
    <name type="scientific">Faecalibacterium cf. prausnitzii KLE1255</name>
    <dbReference type="NCBI Taxonomy" id="748224"/>
    <lineage>
        <taxon>Bacteria</taxon>
        <taxon>Bacillati</taxon>
        <taxon>Bacillota</taxon>
        <taxon>Clostridia</taxon>
        <taxon>Eubacteriales</taxon>
        <taxon>Oscillospiraceae</taxon>
        <taxon>Faecalibacterium</taxon>
    </lineage>
</organism>
<reference evidence="1 2" key="1">
    <citation type="submission" date="2010-08" db="EMBL/GenBank/DDBJ databases">
        <authorList>
            <person name="Weinstock G."/>
            <person name="Sodergren E."/>
            <person name="Clifton S."/>
            <person name="Fulton L."/>
            <person name="Fulton B."/>
            <person name="Courtney L."/>
            <person name="Fronick C."/>
            <person name="Harrison M."/>
            <person name="Strong C."/>
            <person name="Farmer C."/>
            <person name="Delahaunty K."/>
            <person name="Markovic C."/>
            <person name="Hall O."/>
            <person name="Minx P."/>
            <person name="Tomlinson C."/>
            <person name="Mitreva M."/>
            <person name="Hou S."/>
            <person name="Chen J."/>
            <person name="Wollam A."/>
            <person name="Pepin K.H."/>
            <person name="Johnson M."/>
            <person name="Bhonagiri V."/>
            <person name="Zhang X."/>
            <person name="Suruliraj S."/>
            <person name="Warren W."/>
            <person name="Chinwalla A."/>
            <person name="Mardis E.R."/>
            <person name="Wilson R.K."/>
        </authorList>
    </citation>
    <scope>NUCLEOTIDE SEQUENCE [LARGE SCALE GENOMIC DNA]</scope>
    <source>
        <strain evidence="1 2">KLE1255</strain>
    </source>
</reference>
<protein>
    <submittedName>
        <fullName evidence="1">Uncharacterized protein</fullName>
    </submittedName>
</protein>
<accession>E2ZFD9</accession>
<dbReference type="HOGENOM" id="CLU_3200031_0_0_9"/>
<proteinExistence type="predicted"/>
<comment type="caution">
    <text evidence="1">The sequence shown here is derived from an EMBL/GenBank/DDBJ whole genome shotgun (WGS) entry which is preliminary data.</text>
</comment>
<dbReference type="AlphaFoldDB" id="E2ZFD9"/>
<dbReference type="EMBL" id="AECU01000026">
    <property type="protein sequence ID" value="EFQ08096.1"/>
    <property type="molecule type" value="Genomic_DNA"/>
</dbReference>
<evidence type="ECO:0000313" key="1">
    <source>
        <dbReference type="EMBL" id="EFQ08096.1"/>
    </source>
</evidence>
<name>E2ZFD9_9FIRM</name>
<dbReference type="Proteomes" id="UP000006028">
    <property type="component" value="Unassembled WGS sequence"/>
</dbReference>
<sequence length="45" mass="5362">MFFRKKNEFSFLFSPFCQSAHFLCKMHNPQAFLPVENSPTPLLQR</sequence>